<dbReference type="InterPro" id="IPR021527">
    <property type="entry name" value="DUF2795"/>
</dbReference>
<organism evidence="1 2">
    <name type="scientific">Thermostaphylospora chromogena</name>
    <dbReference type="NCBI Taxonomy" id="35622"/>
    <lineage>
        <taxon>Bacteria</taxon>
        <taxon>Bacillati</taxon>
        <taxon>Actinomycetota</taxon>
        <taxon>Actinomycetes</taxon>
        <taxon>Streptosporangiales</taxon>
        <taxon>Thermomonosporaceae</taxon>
        <taxon>Thermostaphylospora</taxon>
    </lineage>
</organism>
<proteinExistence type="predicted"/>
<keyword evidence="2" id="KW-1185">Reference proteome</keyword>
<dbReference type="AlphaFoldDB" id="A0A1H1H927"/>
<reference evidence="1 2" key="1">
    <citation type="submission" date="2016-10" db="EMBL/GenBank/DDBJ databases">
        <authorList>
            <person name="de Groot N.N."/>
        </authorList>
    </citation>
    <scope>NUCLEOTIDE SEQUENCE [LARGE SCALE GENOMIC DNA]</scope>
    <source>
        <strain evidence="1 2">DSM 43794</strain>
    </source>
</reference>
<evidence type="ECO:0000313" key="2">
    <source>
        <dbReference type="Proteomes" id="UP000217103"/>
    </source>
</evidence>
<dbReference type="RefSeq" id="WP_093261204.1">
    <property type="nucleotide sequence ID" value="NZ_FNKK01000002.1"/>
</dbReference>
<evidence type="ECO:0008006" key="3">
    <source>
        <dbReference type="Google" id="ProtNLM"/>
    </source>
</evidence>
<dbReference type="EMBL" id="FNKK01000002">
    <property type="protein sequence ID" value="SDR21883.1"/>
    <property type="molecule type" value="Genomic_DNA"/>
</dbReference>
<accession>A0A1H1H927</accession>
<dbReference type="Pfam" id="PF11387">
    <property type="entry name" value="DUF2795"/>
    <property type="match status" value="1"/>
</dbReference>
<evidence type="ECO:0000313" key="1">
    <source>
        <dbReference type="EMBL" id="SDR21883.1"/>
    </source>
</evidence>
<sequence>MVTRVEIADHIETAFVGAGAADRAELIETAKRSGARPEIVAVLERLPDRRYANLRQLWTELPEIPVRA</sequence>
<gene>
    <name evidence="1" type="ORF">SAMN04489764_4169</name>
</gene>
<protein>
    <recommendedName>
        <fullName evidence="3">DUF2795 domain-containing protein</fullName>
    </recommendedName>
</protein>
<dbReference type="Proteomes" id="UP000217103">
    <property type="component" value="Unassembled WGS sequence"/>
</dbReference>
<name>A0A1H1H927_9ACTN</name>
<dbReference type="OrthoDB" id="3698093at2"/>